<dbReference type="AlphaFoldDB" id="A0A7U5MRM2"/>
<keyword evidence="1" id="KW-0614">Plasmid</keyword>
<proteinExistence type="predicted"/>
<sequence>MKRRSDYVFTELGHHADDCAMVIQQYLDFLVQGDGRKAHCPFTRTMLEKRLFYYDTSDLLLHKEEFFRAIAGMRAFHASQSDPYSVVGVAYRNEGNFLEAVAVEGEVWRQEMRLELIAAGLTIAWTHPRNPIGTHTDRDKPAEPLWVSDIPLLMLRNLDKGDEPFMISTDSKRAFVLGMRYHETIPIAICGAAISPQLEPHYKLNTLVNLMDHARLSSVRSVSADLAGNLMVVLKSGKTCAYAGSHELAV</sequence>
<name>A0A7U5MRM2_MYCIT</name>
<evidence type="ECO:0000313" key="1">
    <source>
        <dbReference type="EMBL" id="ASL18468.1"/>
    </source>
</evidence>
<dbReference type="Proteomes" id="UP000198286">
    <property type="component" value="Plasmid unnamed 3"/>
</dbReference>
<dbReference type="EMBL" id="CP015270">
    <property type="protein sequence ID" value="ASL18468.1"/>
    <property type="molecule type" value="Genomic_DNA"/>
</dbReference>
<reference evidence="1 2" key="1">
    <citation type="journal article" date="2017" name="Lancet Infect. Dis.">
        <title>Global outbreak of severe Mycobacterium chimaera disease after cardiac surgery: a molecular epidemiological study.</title>
        <authorList>
            <person name="van Ingen J."/>
            <person name="Kohl T."/>
            <person name="Kranzer K."/>
            <person name="Hasse B."/>
            <person name="Keller P."/>
            <person name="Szafranska A."/>
            <person name="Hillemann D."/>
            <person name="Chand M."/>
            <person name="Schreiber P."/>
            <person name="Sommerstein R."/>
            <person name="Berger C."/>
            <person name="Genoni M."/>
            <person name="Ruegg C."/>
            <person name="Troillet N."/>
            <person name="Widmer A.F."/>
            <person name="Becker S.L."/>
            <person name="Herrmann M."/>
            <person name="Eckmanns T."/>
            <person name="Haller S."/>
            <person name="Hoeller C."/>
            <person name="Debast S.B."/>
            <person name="Wolfhagen M.J."/>
            <person name="Hopman J."/>
            <person name="Kluytmans J."/>
            <person name="Langelaar M."/>
            <person name="Notermans D.W."/>
            <person name="ten Oever J."/>
            <person name="van den Barselaar P."/>
            <person name="Vonk A.B.A."/>
            <person name="Vos M.C."/>
            <person name="Ahmed N."/>
            <person name="Brown T."/>
            <person name="Crook D."/>
            <person name="Lamagni T."/>
            <person name="Phin N."/>
            <person name="Smith E.G."/>
            <person name="Zambon M."/>
            <person name="Serr A."/>
            <person name="Goetting T."/>
            <person name="Ebner W."/>
            <person name="Thuermer A."/>
            <person name="Utpatel C."/>
            <person name="Sproer C."/>
            <person name="Bunk B."/>
            <person name="Nubel U."/>
            <person name="Bloemberg G."/>
            <person name="Bottger E."/>
            <person name="Niemann S."/>
            <person name="Wagner D."/>
            <person name="Sax H."/>
        </authorList>
    </citation>
    <scope>NUCLEOTIDE SEQUENCE [LARGE SCALE GENOMIC DNA]</scope>
    <source>
        <strain evidence="1 2">ZUERICH-2</strain>
        <plasmid evidence="1 2">unnamed 3</plasmid>
    </source>
</reference>
<organism evidence="1 2">
    <name type="scientific">Mycobacterium intracellulare subsp. chimaera</name>
    <dbReference type="NCBI Taxonomy" id="222805"/>
    <lineage>
        <taxon>Bacteria</taxon>
        <taxon>Bacillati</taxon>
        <taxon>Actinomycetota</taxon>
        <taxon>Actinomycetes</taxon>
        <taxon>Mycobacteriales</taxon>
        <taxon>Mycobacteriaceae</taxon>
        <taxon>Mycobacterium</taxon>
        <taxon>Mycobacterium avium complex (MAC)</taxon>
    </lineage>
</organism>
<dbReference type="RefSeq" id="WP_192579528.1">
    <property type="nucleotide sequence ID" value="NZ_CP015270.1"/>
</dbReference>
<evidence type="ECO:0000313" key="2">
    <source>
        <dbReference type="Proteomes" id="UP000198286"/>
    </source>
</evidence>
<gene>
    <name evidence="1" type="ORF">MYCOZU2_06123</name>
</gene>
<accession>A0A7U5MRM2</accession>
<geneLocation type="plasmid" evidence="1 2">
    <name>unnamed 3</name>
</geneLocation>
<protein>
    <submittedName>
        <fullName evidence="1">Uncharacterized protein</fullName>
    </submittedName>
</protein>